<reference evidence="2 3" key="1">
    <citation type="submission" date="2018-09" db="EMBL/GenBank/DDBJ databases">
        <authorList>
            <person name="Rimple P.A."/>
            <person name="Stoner T.H."/>
            <person name="Garlena R.A."/>
            <person name="Russell D.A."/>
            <person name="Pope W.H."/>
            <person name="Jacobs-Sera D."/>
            <person name="Hatfull G.F."/>
        </authorList>
    </citation>
    <scope>NUCLEOTIDE SEQUENCE [LARGE SCALE GENOMIC DNA]</scope>
</reference>
<proteinExistence type="predicted"/>
<keyword evidence="3" id="KW-1185">Reference proteome</keyword>
<accession>A0A3G2KEP1</accession>
<dbReference type="Proteomes" id="UP000274513">
    <property type="component" value="Segment"/>
</dbReference>
<sequence>MTHAHLHAARPTLGNARPNRGAHSSRVAPSDTTPKVMSLPRVTLVTQLSSDSLRARTRRASDETYVTHVISMLTSDTSDTTLQLSVSPRTHALAVGLIKTCVTNVTRVRQASK</sequence>
<dbReference type="KEGG" id="vg:55006556"/>
<gene>
    <name evidence="2" type="primary">60</name>
    <name evidence="2" type="ORF">PBI_CONSTANCE_60</name>
</gene>
<organism evidence="2 3">
    <name type="scientific">Arthrobacter phage Constance</name>
    <dbReference type="NCBI Taxonomy" id="2419950"/>
    <lineage>
        <taxon>Viruses</taxon>
        <taxon>Duplodnaviria</taxon>
        <taxon>Heunggongvirae</taxon>
        <taxon>Uroviricota</taxon>
        <taxon>Caudoviricetes</taxon>
        <taxon>Bridgettevirus</taxon>
        <taxon>Bridgettevirus constance</taxon>
    </lineage>
</organism>
<dbReference type="EMBL" id="MH834605">
    <property type="protein sequence ID" value="AYN57466.1"/>
    <property type="molecule type" value="Genomic_DNA"/>
</dbReference>
<evidence type="ECO:0000313" key="3">
    <source>
        <dbReference type="Proteomes" id="UP000274513"/>
    </source>
</evidence>
<protein>
    <submittedName>
        <fullName evidence="2">Uncharacterized protein</fullName>
    </submittedName>
</protein>
<name>A0A3G2KEP1_9CAUD</name>
<evidence type="ECO:0000256" key="1">
    <source>
        <dbReference type="SAM" id="MobiDB-lite"/>
    </source>
</evidence>
<feature type="region of interest" description="Disordered" evidence="1">
    <location>
        <begin position="1"/>
        <end position="37"/>
    </location>
</feature>
<dbReference type="GeneID" id="55006556"/>
<dbReference type="RefSeq" id="YP_009815333.1">
    <property type="nucleotide sequence ID" value="NC_048092.1"/>
</dbReference>
<evidence type="ECO:0000313" key="2">
    <source>
        <dbReference type="EMBL" id="AYN57466.1"/>
    </source>
</evidence>